<evidence type="ECO:0000256" key="1">
    <source>
        <dbReference type="SAM" id="Phobius"/>
    </source>
</evidence>
<proteinExistence type="predicted"/>
<organism evidence="2 3">
    <name type="scientific">Leptospira noguchii serovar Autumnalis str. ZUN142</name>
    <dbReference type="NCBI Taxonomy" id="1085540"/>
    <lineage>
        <taxon>Bacteria</taxon>
        <taxon>Pseudomonadati</taxon>
        <taxon>Spirochaetota</taxon>
        <taxon>Spirochaetia</taxon>
        <taxon>Leptospirales</taxon>
        <taxon>Leptospiraceae</taxon>
        <taxon>Leptospira</taxon>
    </lineage>
</organism>
<reference evidence="2 3" key="1">
    <citation type="submission" date="2013-01" db="EMBL/GenBank/DDBJ databases">
        <authorList>
            <person name="Harkins D.M."/>
            <person name="Durkin A.S."/>
            <person name="Brinkac L.M."/>
            <person name="Haft D.H."/>
            <person name="Selengut J.D."/>
            <person name="Sanka R."/>
            <person name="DePew J."/>
            <person name="Purushe J."/>
            <person name="Matthias M.A."/>
            <person name="Vinetz J.M."/>
            <person name="Sutton G.G."/>
            <person name="Nierman W.C."/>
            <person name="Fouts D.E."/>
        </authorList>
    </citation>
    <scope>NUCLEOTIDE SEQUENCE [LARGE SCALE GENOMIC DNA]</scope>
    <source>
        <strain evidence="2 3">ZUN142</strain>
    </source>
</reference>
<accession>M6U3G0</accession>
<dbReference type="Proteomes" id="UP000012153">
    <property type="component" value="Unassembled WGS sequence"/>
</dbReference>
<keyword evidence="1" id="KW-1133">Transmembrane helix</keyword>
<evidence type="ECO:0000313" key="3">
    <source>
        <dbReference type="Proteomes" id="UP000012153"/>
    </source>
</evidence>
<feature type="transmembrane region" description="Helical" evidence="1">
    <location>
        <begin position="26"/>
        <end position="51"/>
    </location>
</feature>
<evidence type="ECO:0000313" key="2">
    <source>
        <dbReference type="EMBL" id="EMO39562.1"/>
    </source>
</evidence>
<keyword evidence="1" id="KW-0812">Transmembrane</keyword>
<dbReference type="AlphaFoldDB" id="M6U3G0"/>
<protein>
    <submittedName>
        <fullName evidence="2">Uncharacterized protein</fullName>
    </submittedName>
</protein>
<name>M6U3G0_9LEPT</name>
<sequence length="53" mass="6373">MVPCRYDLRKHSNSISDKISFFLTPYFLLLLIFTFLVESFLVFFLILGIFLRH</sequence>
<dbReference type="EMBL" id="AHOP02000053">
    <property type="protein sequence ID" value="EMO39562.1"/>
    <property type="molecule type" value="Genomic_DNA"/>
</dbReference>
<keyword evidence="1" id="KW-0472">Membrane</keyword>
<gene>
    <name evidence="2" type="ORF">LEP1GSC186_3227</name>
</gene>
<comment type="caution">
    <text evidence="2">The sequence shown here is derived from an EMBL/GenBank/DDBJ whole genome shotgun (WGS) entry which is preliminary data.</text>
</comment>